<organism evidence="3">
    <name type="scientific">Strongyloides stercoralis</name>
    <name type="common">Threadworm</name>
    <dbReference type="NCBI Taxonomy" id="6248"/>
    <lineage>
        <taxon>Eukaryota</taxon>
        <taxon>Metazoa</taxon>
        <taxon>Ecdysozoa</taxon>
        <taxon>Nematoda</taxon>
        <taxon>Chromadorea</taxon>
        <taxon>Rhabditida</taxon>
        <taxon>Tylenchina</taxon>
        <taxon>Panagrolaimomorpha</taxon>
        <taxon>Strongyloidoidea</taxon>
        <taxon>Strongyloididae</taxon>
        <taxon>Strongyloides</taxon>
    </lineage>
</organism>
<dbReference type="PANTHER" id="PTHR20932:SF8">
    <property type="entry name" value="LD22649P"/>
    <property type="match status" value="1"/>
</dbReference>
<name>A0A0K0ET62_STRER</name>
<dbReference type="PANTHER" id="PTHR20932">
    <property type="entry name" value="LYSM AND PUTATIVE PEPTIDOGLYCAN-BINDING DOMAIN-CONTAINING PROTEIN"/>
    <property type="match status" value="1"/>
</dbReference>
<dbReference type="InterPro" id="IPR036779">
    <property type="entry name" value="LysM_dom_sf"/>
</dbReference>
<dbReference type="PROSITE" id="PS51782">
    <property type="entry name" value="LYSM"/>
    <property type="match status" value="1"/>
</dbReference>
<dbReference type="STRING" id="6248.A0A0K0ET62"/>
<dbReference type="Gene3D" id="3.10.350.10">
    <property type="entry name" value="LysM domain"/>
    <property type="match status" value="1"/>
</dbReference>
<evidence type="ECO:0000259" key="1">
    <source>
        <dbReference type="PROSITE" id="PS51782"/>
    </source>
</evidence>
<sequence length="188" mass="21851">MAVSPFENTTEYTFLFSSSQRYRRYGSCSDLNSHTNEYNMRKVKRISMINHEIKFNETLQSICLKYECDISEVKRINKLWRNEDLFTRKSIKIPVYLDKSSNYKFEIIKDDECDNHLQNAFNKNEKNSNSILSGGGGSTSSSPIIQSSAESIKDFLNRIDKTTKKSMKAVKKFEKKKNEVINIIENIS</sequence>
<dbReference type="InterPro" id="IPR045030">
    <property type="entry name" value="LYSM1-4"/>
</dbReference>
<dbReference type="WBParaSite" id="TCONS_00002080.p1">
    <property type="protein sequence ID" value="TCONS_00002080.p1"/>
    <property type="gene ID" value="XLOC_001981"/>
</dbReference>
<dbReference type="Pfam" id="PF01476">
    <property type="entry name" value="LysM"/>
    <property type="match status" value="1"/>
</dbReference>
<evidence type="ECO:0000313" key="4">
    <source>
        <dbReference type="WBParaSite" id="TCONS_00002080.p1"/>
    </source>
</evidence>
<proteinExistence type="predicted"/>
<accession>A0A0K0ET62</accession>
<protein>
    <submittedName>
        <fullName evidence="3 4">LysM domain-containing protein</fullName>
    </submittedName>
</protein>
<dbReference type="InterPro" id="IPR018392">
    <property type="entry name" value="LysM"/>
</dbReference>
<feature type="domain" description="LysM" evidence="1">
    <location>
        <begin position="49"/>
        <end position="93"/>
    </location>
</feature>
<reference evidence="3" key="1">
    <citation type="submission" date="2015-08" db="UniProtKB">
        <authorList>
            <consortium name="WormBaseParasite"/>
        </authorList>
    </citation>
    <scope>IDENTIFICATION</scope>
</reference>
<dbReference type="WBParaSite" id="SSTP_0001263900.1">
    <property type="protein sequence ID" value="SSTP_0001263900.1"/>
    <property type="gene ID" value="SSTP_0001263900"/>
</dbReference>
<evidence type="ECO:0000313" key="2">
    <source>
        <dbReference type="Proteomes" id="UP000035681"/>
    </source>
</evidence>
<evidence type="ECO:0000313" key="3">
    <source>
        <dbReference type="WBParaSite" id="SSTP_0001263900.1"/>
    </source>
</evidence>
<dbReference type="AlphaFoldDB" id="A0A0K0ET62"/>
<dbReference type="Proteomes" id="UP000035681">
    <property type="component" value="Unplaced"/>
</dbReference>
<keyword evidence="2" id="KW-1185">Reference proteome</keyword>